<evidence type="ECO:0000313" key="2">
    <source>
        <dbReference type="EMBL" id="SEH41721.1"/>
    </source>
</evidence>
<dbReference type="AlphaFoldDB" id="A0A1H6I5S6"/>
<keyword evidence="1" id="KW-1133">Transmembrane helix</keyword>
<dbReference type="EMBL" id="FNWV01000001">
    <property type="protein sequence ID" value="SEH41721.1"/>
    <property type="molecule type" value="Genomic_DNA"/>
</dbReference>
<name>A0A1H6I5S6_RUMFL</name>
<evidence type="ECO:0000256" key="1">
    <source>
        <dbReference type="SAM" id="Phobius"/>
    </source>
</evidence>
<protein>
    <submittedName>
        <fullName evidence="2">Uncharacterized protein</fullName>
    </submittedName>
</protein>
<proteinExistence type="predicted"/>
<feature type="transmembrane region" description="Helical" evidence="1">
    <location>
        <begin position="7"/>
        <end position="29"/>
    </location>
</feature>
<gene>
    <name evidence="2" type="ORF">SAMN02910265_00540</name>
</gene>
<evidence type="ECO:0000313" key="3">
    <source>
        <dbReference type="Proteomes" id="UP000183190"/>
    </source>
</evidence>
<organism evidence="2 3">
    <name type="scientific">Ruminococcus flavefaciens</name>
    <dbReference type="NCBI Taxonomy" id="1265"/>
    <lineage>
        <taxon>Bacteria</taxon>
        <taxon>Bacillati</taxon>
        <taxon>Bacillota</taxon>
        <taxon>Clostridia</taxon>
        <taxon>Eubacteriales</taxon>
        <taxon>Oscillospiraceae</taxon>
        <taxon>Ruminococcus</taxon>
    </lineage>
</organism>
<keyword evidence="1" id="KW-0472">Membrane</keyword>
<feature type="transmembrane region" description="Helical" evidence="1">
    <location>
        <begin position="115"/>
        <end position="133"/>
    </location>
</feature>
<keyword evidence="1" id="KW-0812">Transmembrane</keyword>
<dbReference type="RefSeq" id="WP_074714344.1">
    <property type="nucleotide sequence ID" value="NZ_FNWV01000001.1"/>
</dbReference>
<accession>A0A1H6I5S6</accession>
<feature type="transmembrane region" description="Helical" evidence="1">
    <location>
        <begin position="139"/>
        <end position="168"/>
    </location>
</feature>
<dbReference type="Proteomes" id="UP000183190">
    <property type="component" value="Unassembled WGS sequence"/>
</dbReference>
<reference evidence="2 3" key="1">
    <citation type="submission" date="2016-10" db="EMBL/GenBank/DDBJ databases">
        <authorList>
            <person name="de Groot N.N."/>
        </authorList>
    </citation>
    <scope>NUCLEOTIDE SEQUENCE [LARGE SCALE GENOMIC DNA]</scope>
    <source>
        <strain evidence="2 3">YAD2003</strain>
    </source>
</reference>
<sequence>MKKRKKEIGLLILLFSSISALLFFIAVLMERYNELWFTFTPLLMIPFFLLINIAEEKLADKKSESKALKSASEPESVIRQQILENYEKNAFREITGENMKSDLKTISRWKFAPRWLFMSFSVLIFIPFALWIYKDDHDFISEILLIFTSGIAILCFVMAIIHFSGFYVKLFIKRADEKLPMIERSYMGGNMICTKECDFNIGIDYCVYINMSETGYFSISDIYNAVLTRKRTKKYDRYSFYGGEKNELYVCISLKNQKHTYDIHGNELQLEYLCDELMRRGVKIIKNNLKEK</sequence>
<feature type="transmembrane region" description="Helical" evidence="1">
    <location>
        <begin position="35"/>
        <end position="54"/>
    </location>
</feature>